<feature type="transmembrane region" description="Helical" evidence="1">
    <location>
        <begin position="62"/>
        <end position="81"/>
    </location>
</feature>
<organism evidence="3 6">
    <name type="scientific">Corynebacterium striatum</name>
    <dbReference type="NCBI Taxonomy" id="43770"/>
    <lineage>
        <taxon>Bacteria</taxon>
        <taxon>Bacillati</taxon>
        <taxon>Actinomycetota</taxon>
        <taxon>Actinomycetes</taxon>
        <taxon>Mycobacteriales</taxon>
        <taxon>Corynebacteriaceae</taxon>
        <taxon>Corynebacterium</taxon>
    </lineage>
</organism>
<evidence type="ECO:0000313" key="5">
    <source>
        <dbReference type="Proteomes" id="UP000231994"/>
    </source>
</evidence>
<reference evidence="2 5" key="1">
    <citation type="submission" date="2017-11" db="EMBL/GenBank/DDBJ databases">
        <title>Whole genome sequencing of cultured pathogen.</title>
        <authorList>
            <person name="Hoffmann M."/>
            <person name="Sanchez M."/>
            <person name="Timme R."/>
            <person name="Nudel K."/>
            <person name="Bry L."/>
        </authorList>
    </citation>
    <scope>NUCLEOTIDE SEQUENCE [LARGE SCALE GENOMIC DNA]</scope>
    <source>
        <strain evidence="2 5">216</strain>
    </source>
</reference>
<dbReference type="EMBL" id="BJLD01000012">
    <property type="protein sequence ID" value="GEA44630.1"/>
    <property type="molecule type" value="Genomic_DNA"/>
</dbReference>
<keyword evidence="1" id="KW-0812">Transmembrane</keyword>
<feature type="transmembrane region" description="Helical" evidence="1">
    <location>
        <begin position="93"/>
        <end position="116"/>
    </location>
</feature>
<protein>
    <submittedName>
        <fullName evidence="3">Uncharacterized protein</fullName>
    </submittedName>
</protein>
<sequence>MNERFATQLVISIFIASVFLLAIFPIILPPFVGPFVGTILITLTHIVLGAFYCFPAHRDLRVGITALIGAASWATWAHSAWEEYSAQMTLPIINIAGMVAPIATLLVLLFLSITYLHLNEPSRTGKRYFVIGLAFTVLVLVEVLWTFLFQERLDSLNVSPETARAAMIVVSRIAPFVMAALALVTAMSTDSTKPRNLMVGAGGFALLSFFIPFVTVFSAVLSFTAWASLKPAQESKARN</sequence>
<keyword evidence="7" id="KW-1185">Reference proteome</keyword>
<reference evidence="3 6" key="2">
    <citation type="submission" date="2019-06" db="EMBL/GenBank/DDBJ databases">
        <title>Draft genome sequence of Corynebacterium striatum NBRC 15291.</title>
        <authorList>
            <person name="Miura T."/>
            <person name="Furukawa M."/>
            <person name="Shimamura M."/>
            <person name="Ohyama Y."/>
            <person name="Yamazoe A."/>
            <person name="Kawasaki H."/>
        </authorList>
    </citation>
    <scope>NUCLEOTIDE SEQUENCE [LARGE SCALE GENOMIC DNA]</scope>
    <source>
        <strain evidence="3 6">NBRC 15291</strain>
    </source>
</reference>
<proteinExistence type="predicted"/>
<evidence type="ECO:0000256" key="1">
    <source>
        <dbReference type="SAM" id="Phobius"/>
    </source>
</evidence>
<dbReference type="Proteomes" id="UP000595757">
    <property type="component" value="Chromosome"/>
</dbReference>
<name>A0AAQ1TX80_CORST</name>
<dbReference type="AlphaFoldDB" id="A0AAQ1TX80"/>
<feature type="transmembrane region" description="Helical" evidence="1">
    <location>
        <begin position="128"/>
        <end position="148"/>
    </location>
</feature>
<feature type="transmembrane region" description="Helical" evidence="1">
    <location>
        <begin position="34"/>
        <end position="55"/>
    </location>
</feature>
<dbReference type="EMBL" id="CP024932">
    <property type="protein sequence ID" value="ATZ08506.1"/>
    <property type="molecule type" value="Genomic_DNA"/>
</dbReference>
<evidence type="ECO:0000313" key="7">
    <source>
        <dbReference type="Proteomes" id="UP000595757"/>
    </source>
</evidence>
<feature type="transmembrane region" description="Helical" evidence="1">
    <location>
        <begin position="199"/>
        <end position="229"/>
    </location>
</feature>
<gene>
    <name evidence="2" type="ORF">A9D01_06810</name>
    <name evidence="3" type="ORF">Cst04h_28000</name>
    <name evidence="4" type="ORF">I6I72_10360</name>
</gene>
<feature type="transmembrane region" description="Helical" evidence="1">
    <location>
        <begin position="9"/>
        <end position="28"/>
    </location>
</feature>
<reference evidence="4 7" key="3">
    <citation type="submission" date="2021-01" db="EMBL/GenBank/DDBJ databases">
        <title>FDA dAtabase for Regulatory Grade micrObial Sequences (FDA-ARGOS): Supporting development and validation of Infectious Disease Dx tests.</title>
        <authorList>
            <person name="Sproer C."/>
            <person name="Gronow S."/>
            <person name="Severitt S."/>
            <person name="Schroder I."/>
            <person name="Tallon L."/>
            <person name="Sadzewicz L."/>
            <person name="Zhao X."/>
            <person name="Boylan J."/>
            <person name="Ott S."/>
            <person name="Bowen H."/>
            <person name="Vavikolanu K."/>
            <person name="Mehta A."/>
            <person name="Aluvathingal J."/>
            <person name="Nadendla S."/>
            <person name="Lowell S."/>
            <person name="Myers T."/>
            <person name="Yan Y."/>
            <person name="Sichtig H."/>
        </authorList>
    </citation>
    <scope>NUCLEOTIDE SEQUENCE [LARGE SCALE GENOMIC DNA]</scope>
    <source>
        <strain evidence="4 7">FDAARGOS_1115</strain>
    </source>
</reference>
<evidence type="ECO:0000313" key="4">
    <source>
        <dbReference type="EMBL" id="QQU76497.1"/>
    </source>
</evidence>
<dbReference type="Proteomes" id="UP000315234">
    <property type="component" value="Unassembled WGS sequence"/>
</dbReference>
<dbReference type="GeneID" id="72412396"/>
<evidence type="ECO:0000313" key="2">
    <source>
        <dbReference type="EMBL" id="ATZ08506.1"/>
    </source>
</evidence>
<evidence type="ECO:0000313" key="6">
    <source>
        <dbReference type="Proteomes" id="UP000315234"/>
    </source>
</evidence>
<dbReference type="RefSeq" id="WP_049063322.1">
    <property type="nucleotide sequence ID" value="NZ_BJLD01000012.1"/>
</dbReference>
<dbReference type="Proteomes" id="UP000231994">
    <property type="component" value="Chromosome"/>
</dbReference>
<keyword evidence="1" id="KW-1133">Transmembrane helix</keyword>
<feature type="transmembrane region" description="Helical" evidence="1">
    <location>
        <begin position="168"/>
        <end position="187"/>
    </location>
</feature>
<accession>A0AAQ1TX80</accession>
<evidence type="ECO:0000313" key="3">
    <source>
        <dbReference type="EMBL" id="GEA44630.1"/>
    </source>
</evidence>
<dbReference type="EMBL" id="CP068158">
    <property type="protein sequence ID" value="QQU76497.1"/>
    <property type="molecule type" value="Genomic_DNA"/>
</dbReference>
<keyword evidence="1" id="KW-0472">Membrane</keyword>